<dbReference type="InterPro" id="IPR036390">
    <property type="entry name" value="WH_DNA-bd_sf"/>
</dbReference>
<evidence type="ECO:0000313" key="1">
    <source>
        <dbReference type="EMBL" id="NMN66878.1"/>
    </source>
</evidence>
<organism evidence="1 2">
    <name type="scientific">Pelagibacter ubique</name>
    <dbReference type="NCBI Taxonomy" id="198252"/>
    <lineage>
        <taxon>Bacteria</taxon>
        <taxon>Pseudomonadati</taxon>
        <taxon>Pseudomonadota</taxon>
        <taxon>Alphaproteobacteria</taxon>
        <taxon>Candidatus Pelagibacterales</taxon>
        <taxon>Candidatus Pelagibacteraceae</taxon>
        <taxon>Candidatus Pelagibacter</taxon>
    </lineage>
</organism>
<accession>A0ABX1SYD6</accession>
<sequence length="323" mass="38215">MSKLLPEISKQIRSEDVREVIEKNFVSIMPVWSPLQLEWVNGVYRTFNDYEKFMIIMYLLMKTFETYSKNFVMLNFEEYFNHTNVEIELINVMEISKSLNIPKETTRRKINELEKEGVIKRMDKKIIIDRNTWPNIKPQETMKRITRFLSTLSKMCVNSKLMAEPISSEKLTATSKEYFSFVWKLYYEMQMPMLLEFKKVYGDLESFHVNGICITNHALNSKKNDNTEMSKEFYLEKYFFSTQKDNLGINAMSISDISGIPRATVIRKLNRLVKLKFLKIDKKKCYSSTGNHLNKLLKVQHTTLNNLSKFTARIYNLCLIKNN</sequence>
<keyword evidence="2" id="KW-1185">Reference proteome</keyword>
<reference evidence="1 2" key="1">
    <citation type="submission" date="2019-07" db="EMBL/GenBank/DDBJ databases">
        <title>SAR11 Genome Evolution.</title>
        <authorList>
            <person name="Giovannoni S."/>
        </authorList>
    </citation>
    <scope>NUCLEOTIDE SEQUENCE [LARGE SCALE GENOMIC DNA]</scope>
    <source>
        <strain evidence="1 2">HTCC9565</strain>
    </source>
</reference>
<evidence type="ECO:0000313" key="2">
    <source>
        <dbReference type="Proteomes" id="UP001166004"/>
    </source>
</evidence>
<dbReference type="SUPFAM" id="SSF46785">
    <property type="entry name" value="Winged helix' DNA-binding domain"/>
    <property type="match status" value="1"/>
</dbReference>
<protein>
    <submittedName>
        <fullName evidence="1">Uncharacterized protein</fullName>
    </submittedName>
</protein>
<dbReference type="RefSeq" id="WP_169035408.1">
    <property type="nucleotide sequence ID" value="NZ_LANA01000001.1"/>
</dbReference>
<gene>
    <name evidence="1" type="ORF">VP91_00000080</name>
</gene>
<name>A0ABX1SYD6_PELUQ</name>
<dbReference type="InterPro" id="IPR036388">
    <property type="entry name" value="WH-like_DNA-bd_sf"/>
</dbReference>
<dbReference type="EMBL" id="LANA01000001">
    <property type="protein sequence ID" value="NMN66878.1"/>
    <property type="molecule type" value="Genomic_DNA"/>
</dbReference>
<comment type="caution">
    <text evidence="1">The sequence shown here is derived from an EMBL/GenBank/DDBJ whole genome shotgun (WGS) entry which is preliminary data.</text>
</comment>
<proteinExistence type="predicted"/>
<dbReference type="Gene3D" id="1.10.10.10">
    <property type="entry name" value="Winged helix-like DNA-binding domain superfamily/Winged helix DNA-binding domain"/>
    <property type="match status" value="1"/>
</dbReference>
<dbReference type="Proteomes" id="UP001166004">
    <property type="component" value="Unassembled WGS sequence"/>
</dbReference>